<dbReference type="InterPro" id="IPR029787">
    <property type="entry name" value="Nucleotide_cyclase"/>
</dbReference>
<dbReference type="PANTHER" id="PTHR44757:SF2">
    <property type="entry name" value="BIOFILM ARCHITECTURE MAINTENANCE PROTEIN MBAA"/>
    <property type="match status" value="1"/>
</dbReference>
<feature type="domain" description="GGDEF" evidence="6">
    <location>
        <begin position="694"/>
        <end position="826"/>
    </location>
</feature>
<dbReference type="SMART" id="SM00086">
    <property type="entry name" value="PAC"/>
    <property type="match status" value="3"/>
</dbReference>
<dbReference type="InterPro" id="IPR000700">
    <property type="entry name" value="PAS-assoc_C"/>
</dbReference>
<dbReference type="RefSeq" id="WP_180567478.1">
    <property type="nucleotide sequence ID" value="NZ_JACCKB010000005.1"/>
</dbReference>
<evidence type="ECO:0000256" key="2">
    <source>
        <dbReference type="SAM" id="Phobius"/>
    </source>
</evidence>
<feature type="transmembrane region" description="Helical" evidence="2">
    <location>
        <begin position="129"/>
        <end position="150"/>
    </location>
</feature>
<dbReference type="CDD" id="cd01948">
    <property type="entry name" value="EAL"/>
    <property type="match status" value="1"/>
</dbReference>
<dbReference type="InterPro" id="IPR035919">
    <property type="entry name" value="EAL_sf"/>
</dbReference>
<accession>A0A853I401</accession>
<feature type="domain" description="EAL" evidence="5">
    <location>
        <begin position="834"/>
        <end position="1091"/>
    </location>
</feature>
<dbReference type="PANTHER" id="PTHR44757">
    <property type="entry name" value="DIGUANYLATE CYCLASE DGCP"/>
    <property type="match status" value="1"/>
</dbReference>
<proteinExistence type="predicted"/>
<dbReference type="InterPro" id="IPR001633">
    <property type="entry name" value="EAL_dom"/>
</dbReference>
<feature type="domain" description="PAC" evidence="4">
    <location>
        <begin position="481"/>
        <end position="533"/>
    </location>
</feature>
<evidence type="ECO:0000256" key="1">
    <source>
        <dbReference type="ARBA" id="ARBA00001946"/>
    </source>
</evidence>
<dbReference type="PROSITE" id="PS50883">
    <property type="entry name" value="EAL"/>
    <property type="match status" value="1"/>
</dbReference>
<feature type="transmembrane region" description="Helical" evidence="2">
    <location>
        <begin position="195"/>
        <end position="216"/>
    </location>
</feature>
<keyword evidence="2" id="KW-0812">Transmembrane</keyword>
<comment type="cofactor">
    <cofactor evidence="1">
        <name>Mg(2+)</name>
        <dbReference type="ChEBI" id="CHEBI:18420"/>
    </cofactor>
</comment>
<dbReference type="SMART" id="SM00267">
    <property type="entry name" value="GGDEF"/>
    <property type="match status" value="1"/>
</dbReference>
<evidence type="ECO:0000259" key="5">
    <source>
        <dbReference type="PROSITE" id="PS50883"/>
    </source>
</evidence>
<dbReference type="Pfam" id="PF08448">
    <property type="entry name" value="PAS_4"/>
    <property type="match status" value="1"/>
</dbReference>
<dbReference type="Pfam" id="PF08447">
    <property type="entry name" value="PAS_3"/>
    <property type="match status" value="2"/>
</dbReference>
<dbReference type="Pfam" id="PF00990">
    <property type="entry name" value="GGDEF"/>
    <property type="match status" value="1"/>
</dbReference>
<dbReference type="AlphaFoldDB" id="A0A853I401"/>
<dbReference type="PROSITE" id="PS50112">
    <property type="entry name" value="PAS"/>
    <property type="match status" value="2"/>
</dbReference>
<reference evidence="7 8" key="1">
    <citation type="submission" date="2020-07" db="EMBL/GenBank/DDBJ databases">
        <title>Endozoicomonas sp. nov., isolated from sediment.</title>
        <authorList>
            <person name="Gu T."/>
        </authorList>
    </citation>
    <scope>NUCLEOTIDE SEQUENCE [LARGE SCALE GENOMIC DNA]</scope>
    <source>
        <strain evidence="7 8">SM1973</strain>
    </source>
</reference>
<feature type="domain" description="PAS" evidence="3">
    <location>
        <begin position="534"/>
        <end position="591"/>
    </location>
</feature>
<evidence type="ECO:0000259" key="4">
    <source>
        <dbReference type="PROSITE" id="PS50113"/>
    </source>
</evidence>
<dbReference type="Gene3D" id="3.30.70.270">
    <property type="match status" value="1"/>
</dbReference>
<dbReference type="InterPro" id="IPR052155">
    <property type="entry name" value="Biofilm_reg_signaling"/>
</dbReference>
<dbReference type="Gene3D" id="3.30.450.20">
    <property type="entry name" value="PAS domain"/>
    <property type="match status" value="3"/>
</dbReference>
<dbReference type="Pfam" id="PF00563">
    <property type="entry name" value="EAL"/>
    <property type="match status" value="1"/>
</dbReference>
<dbReference type="CDD" id="cd00130">
    <property type="entry name" value="PAS"/>
    <property type="match status" value="2"/>
</dbReference>
<feature type="domain" description="PAC" evidence="4">
    <location>
        <begin position="609"/>
        <end position="662"/>
    </location>
</feature>
<dbReference type="SUPFAM" id="SSF141868">
    <property type="entry name" value="EAL domain-like"/>
    <property type="match status" value="1"/>
</dbReference>
<dbReference type="InterPro" id="IPR000014">
    <property type="entry name" value="PAS"/>
</dbReference>
<name>A0A853I401_9GAMM</name>
<dbReference type="SMART" id="SM00052">
    <property type="entry name" value="EAL"/>
    <property type="match status" value="1"/>
</dbReference>
<dbReference type="FunFam" id="3.30.70.270:FF:000001">
    <property type="entry name" value="Diguanylate cyclase domain protein"/>
    <property type="match status" value="1"/>
</dbReference>
<dbReference type="SUPFAM" id="SSF55073">
    <property type="entry name" value="Nucleotide cyclase"/>
    <property type="match status" value="1"/>
</dbReference>
<dbReference type="Proteomes" id="UP000569732">
    <property type="component" value="Unassembled WGS sequence"/>
</dbReference>
<dbReference type="InterPro" id="IPR035965">
    <property type="entry name" value="PAS-like_dom_sf"/>
</dbReference>
<dbReference type="SUPFAM" id="SSF55785">
    <property type="entry name" value="PYP-like sensor domain (PAS domain)"/>
    <property type="match status" value="3"/>
</dbReference>
<dbReference type="NCBIfam" id="TIGR00254">
    <property type="entry name" value="GGDEF"/>
    <property type="match status" value="1"/>
</dbReference>
<gene>
    <name evidence="7" type="ORF">H0A36_05455</name>
</gene>
<feature type="transmembrane region" description="Helical" evidence="2">
    <location>
        <begin position="29"/>
        <end position="48"/>
    </location>
</feature>
<dbReference type="GO" id="GO:0003824">
    <property type="term" value="F:catalytic activity"/>
    <property type="evidence" value="ECO:0007669"/>
    <property type="project" value="UniProtKB-ARBA"/>
</dbReference>
<keyword evidence="2" id="KW-1133">Transmembrane helix</keyword>
<dbReference type="InterPro" id="IPR001610">
    <property type="entry name" value="PAC"/>
</dbReference>
<keyword evidence="8" id="KW-1185">Reference proteome</keyword>
<feature type="transmembrane region" description="Helical" evidence="2">
    <location>
        <begin position="89"/>
        <end position="109"/>
    </location>
</feature>
<dbReference type="InterPro" id="IPR013656">
    <property type="entry name" value="PAS_4"/>
</dbReference>
<evidence type="ECO:0000259" key="6">
    <source>
        <dbReference type="PROSITE" id="PS50887"/>
    </source>
</evidence>
<dbReference type="PROSITE" id="PS50113">
    <property type="entry name" value="PAC"/>
    <property type="match status" value="3"/>
</dbReference>
<dbReference type="CDD" id="cd01949">
    <property type="entry name" value="GGDEF"/>
    <property type="match status" value="1"/>
</dbReference>
<dbReference type="Gene3D" id="3.20.20.450">
    <property type="entry name" value="EAL domain"/>
    <property type="match status" value="1"/>
</dbReference>
<dbReference type="InterPro" id="IPR043128">
    <property type="entry name" value="Rev_trsase/Diguanyl_cyclase"/>
</dbReference>
<keyword evidence="2" id="KW-0472">Membrane</keyword>
<dbReference type="PROSITE" id="PS50887">
    <property type="entry name" value="GGDEF"/>
    <property type="match status" value="1"/>
</dbReference>
<organism evidence="7 8">
    <name type="scientific">Spartinivicinus marinus</name>
    <dbReference type="NCBI Taxonomy" id="2994442"/>
    <lineage>
        <taxon>Bacteria</taxon>
        <taxon>Pseudomonadati</taxon>
        <taxon>Pseudomonadota</taxon>
        <taxon>Gammaproteobacteria</taxon>
        <taxon>Oceanospirillales</taxon>
        <taxon>Zooshikellaceae</taxon>
        <taxon>Spartinivicinus</taxon>
    </lineage>
</organism>
<dbReference type="InterPro" id="IPR013655">
    <property type="entry name" value="PAS_fold_3"/>
</dbReference>
<feature type="domain" description="PAC" evidence="4">
    <location>
        <begin position="352"/>
        <end position="404"/>
    </location>
</feature>
<dbReference type="NCBIfam" id="TIGR00229">
    <property type="entry name" value="sensory_box"/>
    <property type="match status" value="2"/>
</dbReference>
<dbReference type="EMBL" id="JACCKB010000005">
    <property type="protein sequence ID" value="NYZ65448.1"/>
    <property type="molecule type" value="Genomic_DNA"/>
</dbReference>
<dbReference type="InterPro" id="IPR000160">
    <property type="entry name" value="GGDEF_dom"/>
</dbReference>
<dbReference type="SMART" id="SM00091">
    <property type="entry name" value="PAS"/>
    <property type="match status" value="2"/>
</dbReference>
<comment type="caution">
    <text evidence="7">The sequence shown here is derived from an EMBL/GenBank/DDBJ whole genome shotgun (WGS) entry which is preliminary data.</text>
</comment>
<feature type="transmembrane region" description="Helical" evidence="2">
    <location>
        <begin position="60"/>
        <end position="82"/>
    </location>
</feature>
<protein>
    <submittedName>
        <fullName evidence="7">EAL domain-containing protein</fullName>
    </submittedName>
</protein>
<feature type="transmembrane region" description="Helical" evidence="2">
    <location>
        <begin position="6"/>
        <end position="22"/>
    </location>
</feature>
<evidence type="ECO:0000313" key="8">
    <source>
        <dbReference type="Proteomes" id="UP000569732"/>
    </source>
</evidence>
<sequence>MLEELPSFVVNLIVIHGLVCLCHRLRQKFTLALLYGALVIFSVLAWRYGYADFRIVKEPLSLMLVDITVYSGMIFGVILLYLYEGPFAARVAIGLIIVSSLVPLINLGLASLNTSLVADGSPLHVRSMVLPSLVSAAISMLMLVSMAILWEILVWFMPGISAALRLGITMLLILLVDSVLRHNLAELSYLAGQDLLAYAWLASGIATSMACVWMAIGLRVEPLPDLSEWRKPIFSIFRNLKELQQELLETQRTLELLQNPEKAVEAGDDELLKSGLTEWRGHDLLDNPTIQVFSLDMDFKYTFFNETHFELMKRYANTDIKLGMDFLPVAVEFSSEDEGIRFLNQIIRGETVQVERRYEAPDREAEVYDFRYTPVLSSDGFISGVIAFAVNITEQHRAINKLVRSEQRWQLALEGSQDGIWDWEIQDCMLFYSPRWYEMLGYSQENMILNGEEWLSLIHPEDRERTIKECQAHTCEGSEFYLSEHRKKHRDGHYIWVLERGKAQFDRESKPIRLLGTLTDITRRKEAEERLKRSEEQLRYAFEVADEGIWDYDLVTQSIFYSPQYIAMLGYASTEFEDDPQAWLQYVHPDDLPKAKAFISDHICRYGEYEDQFRMYRSNGELIHVLSRGKVVDIDVEGNPRRVIGIHKDISERVRRMEQIENLAFYDSLTNLPNRRLLMERARQSLAMAKRQKKSMGVMVIDLDKFKQINDTLGHDVGDAVLIEIGQRVKSSLREVDTLCRQGGDEFSIILPECNSLTALQLANRIREALNEPCQINDHPIELGASIGIACYPEDGDNLGELFKNADIAMYQAKHKGLHVSLFKEEQAEVMQRRVRLEKDLQKAIGSPQMYLTFQPRTNLITGQYTSVEVLTRWTHPEFGEVMPLEFIPIAENSGLIHSLGRWIVTEACRQSQEWKAAGLSVKIAVNVSATELQNNQLHKFIQQVLSEYGLAGSDLEIELTESAVMKNVEKNSVLLHAFKDLGVGVAIDDFGTGYSSLSYLNRLPINCVKIDKQFIHQISTTGGHEADQAGIVRAIIHLAKSMGIRTVAEGVETIEQQQYLQQLLCDEAQGYLFCEPVSPDEIVRQFTQNRSNNGEEVKFSI</sequence>
<feature type="domain" description="PAS" evidence="3">
    <location>
        <begin position="405"/>
        <end position="464"/>
    </location>
</feature>
<evidence type="ECO:0000259" key="3">
    <source>
        <dbReference type="PROSITE" id="PS50112"/>
    </source>
</evidence>
<evidence type="ECO:0000313" key="7">
    <source>
        <dbReference type="EMBL" id="NYZ65448.1"/>
    </source>
</evidence>